<name>A0A0F9L9Y7_9ZZZZ</name>
<reference evidence="1" key="1">
    <citation type="journal article" date="2015" name="Nature">
        <title>Complex archaea that bridge the gap between prokaryotes and eukaryotes.</title>
        <authorList>
            <person name="Spang A."/>
            <person name="Saw J.H."/>
            <person name="Jorgensen S.L."/>
            <person name="Zaremba-Niedzwiedzka K."/>
            <person name="Martijn J."/>
            <person name="Lind A.E."/>
            <person name="van Eijk R."/>
            <person name="Schleper C."/>
            <person name="Guy L."/>
            <person name="Ettema T.J."/>
        </authorList>
    </citation>
    <scope>NUCLEOTIDE SEQUENCE</scope>
</reference>
<dbReference type="AlphaFoldDB" id="A0A0F9L9Y7"/>
<comment type="caution">
    <text evidence="1">The sequence shown here is derived from an EMBL/GenBank/DDBJ whole genome shotgun (WGS) entry which is preliminary data.</text>
</comment>
<dbReference type="EMBL" id="LAZR01012925">
    <property type="protein sequence ID" value="KKM24435.1"/>
    <property type="molecule type" value="Genomic_DNA"/>
</dbReference>
<proteinExistence type="predicted"/>
<evidence type="ECO:0000313" key="1">
    <source>
        <dbReference type="EMBL" id="KKM24435.1"/>
    </source>
</evidence>
<gene>
    <name evidence="1" type="ORF">LCGC14_1605110</name>
</gene>
<sequence>MGNLIANVVAPLVAAPSSIRQILAGEAVWRVPLPATEIVLPDGVRELDLVGMSLRDACTELRTVRANKNGQAFDLNIVASTTSLVRDGGIVPLDAWREDLHLFFPDNPAILWEHRSLIGPIGIAVAVELRGRNENGRMLQWWRFNDATEQSQTAHTLFALGDMRAASVGFFIRAWHKVSEEELKKLQKKFPAAHEWTWIVDRAELIETSAVSVGADPAALALGAGDVDLRSAFDALGDMYAYGRTYESQELYVKALAARCASGDGDACRILIDGFAGDDDDDRTAIPFSAHGGSYAVAPKTAAWDAGKELKAMPAERKPLRARHAWVNADADADVKSSYKFPHHRAASSKAVVFRACAAGFARLGSASVSEADRKGIARHLGRHYRDDFDVEPPKREAVELAAASLGAAMGTDESLDAWLETHRHTLSVLGGGCVTCGAEMVVGEGIRRQLEASSIEVDGLTECEVRTFIVANVGRVINSEAREARDRLRANGRK</sequence>
<accession>A0A0F9L9Y7</accession>
<organism evidence="1">
    <name type="scientific">marine sediment metagenome</name>
    <dbReference type="NCBI Taxonomy" id="412755"/>
    <lineage>
        <taxon>unclassified sequences</taxon>
        <taxon>metagenomes</taxon>
        <taxon>ecological metagenomes</taxon>
    </lineage>
</organism>
<protein>
    <submittedName>
        <fullName evidence="1">Uncharacterized protein</fullName>
    </submittedName>
</protein>